<dbReference type="InterPro" id="IPR024704">
    <property type="entry name" value="SMC"/>
</dbReference>
<dbReference type="GO" id="GO:0005737">
    <property type="term" value="C:cytoplasm"/>
    <property type="evidence" value="ECO:0007669"/>
    <property type="project" value="UniProtKB-SubCell"/>
</dbReference>
<dbReference type="SUPFAM" id="SSF75553">
    <property type="entry name" value="Smc hinge domain"/>
    <property type="match status" value="1"/>
</dbReference>
<feature type="coiled-coil region" evidence="7">
    <location>
        <begin position="660"/>
        <end position="722"/>
    </location>
</feature>
<feature type="region of interest" description="Disordered" evidence="8">
    <location>
        <begin position="730"/>
        <end position="753"/>
    </location>
</feature>
<dbReference type="FunFam" id="3.40.50.300:FF:000984">
    <property type="entry name" value="Chromosome partition protein Smc"/>
    <property type="match status" value="1"/>
</dbReference>
<comment type="domain">
    <text evidence="7">Contains large globular domains required for ATP hydrolysis at each terminus and a third globular domain forming a flexible hinge near the middle of the molecule. These domains are separated by coiled-coil structures.</text>
</comment>
<dbReference type="InterPro" id="IPR010935">
    <property type="entry name" value="SMC_hinge"/>
</dbReference>
<keyword evidence="6 7" id="KW-0238">DNA-binding</keyword>
<dbReference type="PIRSF" id="PIRSF005719">
    <property type="entry name" value="SMC"/>
    <property type="match status" value="1"/>
</dbReference>
<evidence type="ECO:0000256" key="8">
    <source>
        <dbReference type="SAM" id="MobiDB-lite"/>
    </source>
</evidence>
<dbReference type="Proteomes" id="UP000315395">
    <property type="component" value="Chromosome"/>
</dbReference>
<evidence type="ECO:0000256" key="7">
    <source>
        <dbReference type="HAMAP-Rule" id="MF_01894"/>
    </source>
</evidence>
<keyword evidence="5 7" id="KW-0175">Coiled coil</keyword>
<dbReference type="InterPro" id="IPR036277">
    <property type="entry name" value="SMC_hinge_sf"/>
</dbReference>
<evidence type="ECO:0000313" key="10">
    <source>
        <dbReference type="EMBL" id="QDO89158.1"/>
    </source>
</evidence>
<evidence type="ECO:0000313" key="11">
    <source>
        <dbReference type="Proteomes" id="UP000315395"/>
    </source>
</evidence>
<dbReference type="GO" id="GO:0003677">
    <property type="term" value="F:DNA binding"/>
    <property type="evidence" value="ECO:0007669"/>
    <property type="project" value="UniProtKB-UniRule"/>
</dbReference>
<dbReference type="PANTHER" id="PTHR43977">
    <property type="entry name" value="STRUCTURAL MAINTENANCE OF CHROMOSOMES PROTEIN 3"/>
    <property type="match status" value="1"/>
</dbReference>
<dbReference type="GO" id="GO:0006260">
    <property type="term" value="P:DNA replication"/>
    <property type="evidence" value="ECO:0007669"/>
    <property type="project" value="UniProtKB-UniRule"/>
</dbReference>
<name>A0A516GCB8_9MICO</name>
<organism evidence="10 11">
    <name type="scientific">Ornithinimicrobium ciconiae</name>
    <dbReference type="NCBI Taxonomy" id="2594265"/>
    <lineage>
        <taxon>Bacteria</taxon>
        <taxon>Bacillati</taxon>
        <taxon>Actinomycetota</taxon>
        <taxon>Actinomycetes</taxon>
        <taxon>Micrococcales</taxon>
        <taxon>Ornithinimicrobiaceae</taxon>
        <taxon>Ornithinimicrobium</taxon>
    </lineage>
</organism>
<evidence type="ECO:0000256" key="1">
    <source>
        <dbReference type="ARBA" id="ARBA00004496"/>
    </source>
</evidence>
<dbReference type="HAMAP" id="MF_01894">
    <property type="entry name" value="Smc_prok"/>
    <property type="match status" value="1"/>
</dbReference>
<dbReference type="RefSeq" id="WP_143783835.1">
    <property type="nucleotide sequence ID" value="NZ_CP041616.1"/>
</dbReference>
<dbReference type="Pfam" id="PF06470">
    <property type="entry name" value="SMC_hinge"/>
    <property type="match status" value="1"/>
</dbReference>
<dbReference type="GO" id="GO:0016887">
    <property type="term" value="F:ATP hydrolysis activity"/>
    <property type="evidence" value="ECO:0007669"/>
    <property type="project" value="InterPro"/>
</dbReference>
<comment type="subunit">
    <text evidence="7">Homodimer.</text>
</comment>
<feature type="binding site" evidence="7">
    <location>
        <begin position="32"/>
        <end position="39"/>
    </location>
    <ligand>
        <name>ATP</name>
        <dbReference type="ChEBI" id="CHEBI:30616"/>
    </ligand>
</feature>
<evidence type="ECO:0000259" key="9">
    <source>
        <dbReference type="SMART" id="SM00968"/>
    </source>
</evidence>
<dbReference type="GO" id="GO:0005524">
    <property type="term" value="F:ATP binding"/>
    <property type="evidence" value="ECO:0007669"/>
    <property type="project" value="UniProtKB-UniRule"/>
</dbReference>
<comment type="subcellular location">
    <subcellularLocation>
        <location evidence="1 7">Cytoplasm</location>
    </subcellularLocation>
</comment>
<reference evidence="10 11" key="1">
    <citation type="submission" date="2019-07" db="EMBL/GenBank/DDBJ databases">
        <title>complete genome sequencing of Ornithinimicrobium sp. H23M54.</title>
        <authorList>
            <person name="Bae J.-W."/>
            <person name="Lee S.-Y."/>
        </authorList>
    </citation>
    <scope>NUCLEOTIDE SEQUENCE [LARGE SCALE GENOMIC DNA]</scope>
    <source>
        <strain evidence="10 11">H23M54</strain>
    </source>
</reference>
<evidence type="ECO:0000256" key="3">
    <source>
        <dbReference type="ARBA" id="ARBA00022741"/>
    </source>
</evidence>
<sequence length="1191" mass="128217">MYVKSLTLKGFKSFASATKLRLEPGITCIVGPNGSGKSNVVDALAWVMGEQGAKSLRGGKMEDVIFAGTSGRAPLGRAEVTMTIDNTDGALPIDYSEVTISRTMFRNGGSDYAINGTSCRLLDIQELLSDSGIGREMHVIVGQGQLDAVLRATPEERRGFIEEAAGVLKHRKRKEKALRKLETMEGNLTRLGDLTSEIRRQLGPLGRQAETARRAASIQADVRDARLRILADDLVQLTSTLEQELADETAMINRRAAMQQSLAAAQSTVTELEAEAAEAAPALNAAQDQFYALSALVERTSATADLARERVRLLASESEEEASGGPGEGRDPDKLRAQAVALREQEQTLAEEVAGIGEALQAAEQARRDAEAAHHDEQQRLTRLARAAADRREGLARLSGKVAAARSRQEAGEAEIGRLRAALESIAARATAAEQEFAALEGRVLDVEEGEEGLDQEYETAEAARTTAAAEVERLTDEVRAAESQRASLTARCEALELSLRRKDGAAALLATADGRGVVGTVTSAVTVTHGYEAAIAAALGWAGDGLVMESLDHARDAVASLRSADQGRAALLVSQTAPAPNTIGWPDLGVGAVWAREVVSVTDAAAPAVELLLHRVAVVEDDAAAADLVSRHEITAVTREGDVYAAGWVRGGSSAAPSLLEIQSALDEAQQEASAAAARGEKATFALSRARQELEQHAAAAEQAMDRLNESDAKMAAVAEKLGQLGSAVRAARSEHERTTASITTAEKSLDSGRADLEGLIQRLADAEAEPGEEEPSTQERDRLAAVAAAARTKETEVRLSLRTQEERARALQGRAESLEAAARSEIAARERAAARRERRAHAARVATAVAEGSAYLLEEVRTLMGDAATVRDQARAQAAERETRLGEARGRVSTLGDELRDLTDSVHRDEVARAEQRLRIEALQTRAVEELGIDPETLIEEFGPHQLIPAIPGPDDDPDALPEPKAFVREEQDKRLRSAERKLNALGRVNPLALEEFAALEERHKFLTEQVDDLRRSKEDLLDIIKDVDERVERVFAEAFEDTAEQFAGVFSRLFPGGEGRLTLTNPDDMLTTGIEVEARPPGKKIKRLSLLSGGERSLTAVALLVSIFKARPSPFYIMDEVEAALDDTNLGRLITLFEELRDSSQLIVITHQKRTMEVADALYGVSMKGDGVTTVISQRIRDVQPQTA</sequence>
<dbReference type="Pfam" id="PF02463">
    <property type="entry name" value="SMC_N"/>
    <property type="match status" value="1"/>
</dbReference>
<dbReference type="Gene3D" id="3.40.50.300">
    <property type="entry name" value="P-loop containing nucleotide triphosphate hydrolases"/>
    <property type="match status" value="2"/>
</dbReference>
<keyword evidence="3 7" id="KW-0547">Nucleotide-binding</keyword>
<feature type="coiled-coil region" evidence="7">
    <location>
        <begin position="416"/>
        <end position="499"/>
    </location>
</feature>
<dbReference type="EMBL" id="CP041616">
    <property type="protein sequence ID" value="QDO89158.1"/>
    <property type="molecule type" value="Genomic_DNA"/>
</dbReference>
<dbReference type="SMART" id="SM00968">
    <property type="entry name" value="SMC_hinge"/>
    <property type="match status" value="1"/>
</dbReference>
<comment type="similarity">
    <text evidence="7">Belongs to the SMC family.</text>
</comment>
<dbReference type="AlphaFoldDB" id="A0A516GCB8"/>
<keyword evidence="11" id="KW-1185">Reference proteome</keyword>
<evidence type="ECO:0000256" key="6">
    <source>
        <dbReference type="ARBA" id="ARBA00023125"/>
    </source>
</evidence>
<dbReference type="OrthoDB" id="9808768at2"/>
<gene>
    <name evidence="7 10" type="primary">smc</name>
    <name evidence="10" type="ORF">FNH13_13150</name>
</gene>
<dbReference type="GO" id="GO:0007059">
    <property type="term" value="P:chromosome segregation"/>
    <property type="evidence" value="ECO:0007669"/>
    <property type="project" value="UniProtKB-UniRule"/>
</dbReference>
<proteinExistence type="inferred from homology"/>
<dbReference type="GO" id="GO:0030261">
    <property type="term" value="P:chromosome condensation"/>
    <property type="evidence" value="ECO:0007669"/>
    <property type="project" value="InterPro"/>
</dbReference>
<evidence type="ECO:0000256" key="5">
    <source>
        <dbReference type="ARBA" id="ARBA00023054"/>
    </source>
</evidence>
<feature type="coiled-coil region" evidence="7">
    <location>
        <begin position="971"/>
        <end position="1033"/>
    </location>
</feature>
<dbReference type="NCBIfam" id="TIGR02168">
    <property type="entry name" value="SMC_prok_B"/>
    <property type="match status" value="1"/>
</dbReference>
<dbReference type="Gene3D" id="1.20.1060.20">
    <property type="match status" value="1"/>
</dbReference>
<dbReference type="Gene3D" id="3.30.70.1620">
    <property type="match status" value="1"/>
</dbReference>
<dbReference type="FunFam" id="3.40.50.300:FF:000901">
    <property type="entry name" value="Chromosome partition protein Smc"/>
    <property type="match status" value="1"/>
</dbReference>
<keyword evidence="2 7" id="KW-0963">Cytoplasm</keyword>
<dbReference type="InterPro" id="IPR011890">
    <property type="entry name" value="SMC_prok"/>
</dbReference>
<evidence type="ECO:0000256" key="2">
    <source>
        <dbReference type="ARBA" id="ARBA00022490"/>
    </source>
</evidence>
<dbReference type="KEGG" id="orz:FNH13_13150"/>
<evidence type="ECO:0000256" key="4">
    <source>
        <dbReference type="ARBA" id="ARBA00022840"/>
    </source>
</evidence>
<dbReference type="InterPro" id="IPR003395">
    <property type="entry name" value="RecF/RecN/SMC_N"/>
</dbReference>
<dbReference type="GO" id="GO:0005694">
    <property type="term" value="C:chromosome"/>
    <property type="evidence" value="ECO:0007669"/>
    <property type="project" value="InterPro"/>
</dbReference>
<feature type="domain" description="SMC hinge" evidence="9">
    <location>
        <begin position="516"/>
        <end position="630"/>
    </location>
</feature>
<protein>
    <recommendedName>
        <fullName evidence="7">Chromosome partition protein Smc</fullName>
    </recommendedName>
</protein>
<comment type="function">
    <text evidence="7">Required for chromosome condensation and partitioning.</text>
</comment>
<dbReference type="GO" id="GO:0007062">
    <property type="term" value="P:sister chromatid cohesion"/>
    <property type="evidence" value="ECO:0007669"/>
    <property type="project" value="InterPro"/>
</dbReference>
<dbReference type="InterPro" id="IPR027417">
    <property type="entry name" value="P-loop_NTPase"/>
</dbReference>
<accession>A0A516GCB8</accession>
<dbReference type="SUPFAM" id="SSF52540">
    <property type="entry name" value="P-loop containing nucleoside triphosphate hydrolases"/>
    <property type="match status" value="1"/>
</dbReference>
<keyword evidence="4 7" id="KW-0067">ATP-binding</keyword>